<dbReference type="GeneID" id="95749795"/>
<protein>
    <recommendedName>
        <fullName evidence="3">DUF2007 domain-containing protein</fullName>
    </recommendedName>
</protein>
<accession>A0ABX5FUJ9</accession>
<evidence type="ECO:0000313" key="2">
    <source>
        <dbReference type="Proteomes" id="UP000241645"/>
    </source>
</evidence>
<evidence type="ECO:0008006" key="3">
    <source>
        <dbReference type="Google" id="ProtNLM"/>
    </source>
</evidence>
<evidence type="ECO:0000313" key="1">
    <source>
        <dbReference type="EMBL" id="PSK13044.1"/>
    </source>
</evidence>
<sequence>MEKSFYYSVEWSEVSYLKDALDAMEIPYVIEQDSDRLLLDAGHVALVFPDLPVRVYGGVHELFGSHGRRSPV</sequence>
<dbReference type="RefSeq" id="WP_106833620.1">
    <property type="nucleotide sequence ID" value="NZ_JARMEW010000039.1"/>
</dbReference>
<dbReference type="EMBL" id="PXZO01000008">
    <property type="protein sequence ID" value="PSK13044.1"/>
    <property type="molecule type" value="Genomic_DNA"/>
</dbReference>
<organism evidence="1 2">
    <name type="scientific">Brevibacillus porteri</name>
    <dbReference type="NCBI Taxonomy" id="2126350"/>
    <lineage>
        <taxon>Bacteria</taxon>
        <taxon>Bacillati</taxon>
        <taxon>Bacillota</taxon>
        <taxon>Bacilli</taxon>
        <taxon>Bacillales</taxon>
        <taxon>Paenibacillaceae</taxon>
        <taxon>Brevibacillus</taxon>
    </lineage>
</organism>
<name>A0ABX5FUJ9_9BACL</name>
<comment type="caution">
    <text evidence="1">The sequence shown here is derived from an EMBL/GenBank/DDBJ whole genome shotgun (WGS) entry which is preliminary data.</text>
</comment>
<reference evidence="1 2" key="1">
    <citation type="submission" date="2018-03" db="EMBL/GenBank/DDBJ databases">
        <title>Brevisbacillus phylogenomics.</title>
        <authorList>
            <person name="Dunlap C."/>
        </authorList>
    </citation>
    <scope>NUCLEOTIDE SEQUENCE [LARGE SCALE GENOMIC DNA]</scope>
    <source>
        <strain evidence="1 2">NRRL B-41110</strain>
    </source>
</reference>
<dbReference type="Proteomes" id="UP000241645">
    <property type="component" value="Unassembled WGS sequence"/>
</dbReference>
<keyword evidence="2" id="KW-1185">Reference proteome</keyword>
<proteinExistence type="predicted"/>
<gene>
    <name evidence="1" type="ORF">C7R92_06530</name>
</gene>